<reference evidence="3" key="1">
    <citation type="journal article" date="2018" name="Gigascience">
        <title>Genome assembly of the Pink Ipe (Handroanthus impetiginosus, Bignoniaceae), a highly valued, ecologically keystone Neotropical timber forest tree.</title>
        <authorList>
            <person name="Silva-Junior O.B."/>
            <person name="Grattapaglia D."/>
            <person name="Novaes E."/>
            <person name="Collevatti R.G."/>
        </authorList>
    </citation>
    <scope>NUCLEOTIDE SEQUENCE [LARGE SCALE GENOMIC DNA]</scope>
    <source>
        <strain evidence="3">cv. UFG-1</strain>
    </source>
</reference>
<dbReference type="AlphaFoldDB" id="A0A2G9G510"/>
<comment type="caution">
    <text evidence="2">The sequence shown here is derived from an EMBL/GenBank/DDBJ whole genome shotgun (WGS) entry which is preliminary data.</text>
</comment>
<keyword evidence="1" id="KW-0472">Membrane</keyword>
<evidence type="ECO:0000313" key="2">
    <source>
        <dbReference type="EMBL" id="PIN00399.1"/>
    </source>
</evidence>
<gene>
    <name evidence="2" type="ORF">CDL12_27099</name>
</gene>
<feature type="transmembrane region" description="Helical" evidence="1">
    <location>
        <begin position="44"/>
        <end position="64"/>
    </location>
</feature>
<accession>A0A2G9G510</accession>
<dbReference type="EMBL" id="NKXS01006995">
    <property type="protein sequence ID" value="PIN00399.1"/>
    <property type="molecule type" value="Genomic_DNA"/>
</dbReference>
<sequence>MSFSYLTNFLFIHDLPSRMQKLAHLNLSQRQLHISFRSHFSTSVLFFISWPVVIEKFIFLRILLIRKSQAHPVVKMVEAAIEFLIQQIRTPCFRWLLW</sequence>
<dbReference type="Proteomes" id="UP000231279">
    <property type="component" value="Unassembled WGS sequence"/>
</dbReference>
<protein>
    <submittedName>
        <fullName evidence="2">Uncharacterized protein</fullName>
    </submittedName>
</protein>
<proteinExistence type="predicted"/>
<name>A0A2G9G510_9LAMI</name>
<organism evidence="2 3">
    <name type="scientific">Handroanthus impetiginosus</name>
    <dbReference type="NCBI Taxonomy" id="429701"/>
    <lineage>
        <taxon>Eukaryota</taxon>
        <taxon>Viridiplantae</taxon>
        <taxon>Streptophyta</taxon>
        <taxon>Embryophyta</taxon>
        <taxon>Tracheophyta</taxon>
        <taxon>Spermatophyta</taxon>
        <taxon>Magnoliopsida</taxon>
        <taxon>eudicotyledons</taxon>
        <taxon>Gunneridae</taxon>
        <taxon>Pentapetalae</taxon>
        <taxon>asterids</taxon>
        <taxon>lamiids</taxon>
        <taxon>Lamiales</taxon>
        <taxon>Bignoniaceae</taxon>
        <taxon>Crescentiina</taxon>
        <taxon>Tabebuia alliance</taxon>
        <taxon>Handroanthus</taxon>
    </lineage>
</organism>
<keyword evidence="1" id="KW-1133">Transmembrane helix</keyword>
<keyword evidence="1" id="KW-0812">Transmembrane</keyword>
<keyword evidence="3" id="KW-1185">Reference proteome</keyword>
<evidence type="ECO:0000313" key="3">
    <source>
        <dbReference type="Proteomes" id="UP000231279"/>
    </source>
</evidence>
<evidence type="ECO:0000256" key="1">
    <source>
        <dbReference type="SAM" id="Phobius"/>
    </source>
</evidence>